<protein>
    <submittedName>
        <fullName evidence="1">Uncharacterized protein</fullName>
    </submittedName>
</protein>
<organism evidence="1 2">
    <name type="scientific">Profundibacterium mesophilum KAUST100406-0324</name>
    <dbReference type="NCBI Taxonomy" id="1037889"/>
    <lineage>
        <taxon>Bacteria</taxon>
        <taxon>Pseudomonadati</taxon>
        <taxon>Pseudomonadota</taxon>
        <taxon>Alphaproteobacteria</taxon>
        <taxon>Rhodobacterales</taxon>
        <taxon>Roseobacteraceae</taxon>
        <taxon>Profundibacterium</taxon>
    </lineage>
</organism>
<proteinExistence type="predicted"/>
<evidence type="ECO:0000313" key="2">
    <source>
        <dbReference type="Proteomes" id="UP000698242"/>
    </source>
</evidence>
<name>A0A921NQU8_9RHOB</name>
<dbReference type="AlphaFoldDB" id="A0A921NQU8"/>
<comment type="caution">
    <text evidence="1">The sequence shown here is derived from an EMBL/GenBank/DDBJ whole genome shotgun (WGS) entry which is preliminary data.</text>
</comment>
<dbReference type="OrthoDB" id="9930056at2"/>
<evidence type="ECO:0000313" key="1">
    <source>
        <dbReference type="EMBL" id="KAF0676732.1"/>
    </source>
</evidence>
<keyword evidence="2" id="KW-1185">Reference proteome</keyword>
<dbReference type="EMBL" id="APKE01000012">
    <property type="protein sequence ID" value="KAF0676732.1"/>
    <property type="molecule type" value="Genomic_DNA"/>
</dbReference>
<dbReference type="Proteomes" id="UP000698242">
    <property type="component" value="Unassembled WGS sequence"/>
</dbReference>
<dbReference type="RefSeq" id="WP_159964338.1">
    <property type="nucleotide sequence ID" value="NZ_APKE01000012.1"/>
</dbReference>
<sequence length="167" mass="17147">MDLNFTHDGRGYTNFSPTAARAAAIPEAVIIAALKRAASAAIALVAAEYRAQLSSASAGKLDEYRIKEAIAADPLGAAPGELEMIDREAAARGIDRDALLLVITDRARAARRVALWIGAFEAEAHATINAIPDTAPGAQTTIEAALARLKSEADKAAGQAAATLGGA</sequence>
<reference evidence="1" key="1">
    <citation type="submission" date="2013-03" db="EMBL/GenBank/DDBJ databases">
        <title>Genome Sequence of the Profundibacterium mesophilum strain KAUST100406-0324T from Red Sea, a novel genus in the family Rhodobacteraceae.</title>
        <authorList>
            <person name="Essack M."/>
            <person name="Alam I."/>
            <person name="Lafi F."/>
            <person name="Alawi W."/>
            <person name="Kamanu F."/>
            <person name="Al-Suwailem A."/>
            <person name="Lee O.O."/>
            <person name="Xu Y."/>
            <person name="Bajic V."/>
            <person name="Qian P.-Y."/>
            <person name="Archer J."/>
        </authorList>
    </citation>
    <scope>NUCLEOTIDE SEQUENCE</scope>
    <source>
        <strain evidence="1">KAUST100406-0324</strain>
    </source>
</reference>
<gene>
    <name evidence="1" type="ORF">PMES_00919</name>
</gene>
<accession>A0A921NQU8</accession>